<protein>
    <submittedName>
        <fullName evidence="1">Uncharacterized protein</fullName>
    </submittedName>
</protein>
<reference evidence="1 2" key="1">
    <citation type="submission" date="2015-04" db="EMBL/GenBank/DDBJ databases">
        <title>Complete genome sequence of Schizopora paradoxa KUC8140, a cosmopolitan wood degrader in East Asia.</title>
        <authorList>
            <consortium name="DOE Joint Genome Institute"/>
            <person name="Min B."/>
            <person name="Park H."/>
            <person name="Jang Y."/>
            <person name="Kim J.-J."/>
            <person name="Kim K.H."/>
            <person name="Pangilinan J."/>
            <person name="Lipzen A."/>
            <person name="Riley R."/>
            <person name="Grigoriev I.V."/>
            <person name="Spatafora J.W."/>
            <person name="Choi I.-G."/>
        </authorList>
    </citation>
    <scope>NUCLEOTIDE SEQUENCE [LARGE SCALE GENOMIC DNA]</scope>
    <source>
        <strain evidence="1 2">KUC8140</strain>
    </source>
</reference>
<keyword evidence="2" id="KW-1185">Reference proteome</keyword>
<accession>A0A0H2RGX3</accession>
<sequence>MRISPMLVRSLVQCRTPRSRIPFDKLGYGRFQGCMIVKKSLAGRSRAIYRVVCGTWKTRVSQAFARAGKLPKIRVEFCGRNGACCPPFYPEHAHPSR</sequence>
<dbReference type="Proteomes" id="UP000053477">
    <property type="component" value="Unassembled WGS sequence"/>
</dbReference>
<dbReference type="EMBL" id="KQ086015">
    <property type="protein sequence ID" value="KLO10837.1"/>
    <property type="molecule type" value="Genomic_DNA"/>
</dbReference>
<organism evidence="1 2">
    <name type="scientific">Schizopora paradoxa</name>
    <dbReference type="NCBI Taxonomy" id="27342"/>
    <lineage>
        <taxon>Eukaryota</taxon>
        <taxon>Fungi</taxon>
        <taxon>Dikarya</taxon>
        <taxon>Basidiomycota</taxon>
        <taxon>Agaricomycotina</taxon>
        <taxon>Agaricomycetes</taxon>
        <taxon>Hymenochaetales</taxon>
        <taxon>Schizoporaceae</taxon>
        <taxon>Schizopora</taxon>
    </lineage>
</organism>
<evidence type="ECO:0000313" key="1">
    <source>
        <dbReference type="EMBL" id="KLO10837.1"/>
    </source>
</evidence>
<dbReference type="AlphaFoldDB" id="A0A0H2RGX3"/>
<evidence type="ECO:0000313" key="2">
    <source>
        <dbReference type="Proteomes" id="UP000053477"/>
    </source>
</evidence>
<gene>
    <name evidence="1" type="ORF">SCHPADRAFT_497947</name>
</gene>
<proteinExistence type="predicted"/>
<dbReference type="InParanoid" id="A0A0H2RGX3"/>
<name>A0A0H2RGX3_9AGAM</name>